<keyword evidence="1" id="KW-0805">Transcription regulation</keyword>
<dbReference type="InterPro" id="IPR046348">
    <property type="entry name" value="SIS_dom_sf"/>
</dbReference>
<dbReference type="PANTHER" id="PTHR30514:SF1">
    <property type="entry name" value="HTH-TYPE TRANSCRIPTIONAL REGULATOR HEXR-RELATED"/>
    <property type="match status" value="1"/>
</dbReference>
<evidence type="ECO:0000313" key="6">
    <source>
        <dbReference type="EMBL" id="MFC4133700.1"/>
    </source>
</evidence>
<evidence type="ECO:0000313" key="7">
    <source>
        <dbReference type="Proteomes" id="UP001595816"/>
    </source>
</evidence>
<dbReference type="Proteomes" id="UP001595816">
    <property type="component" value="Unassembled WGS sequence"/>
</dbReference>
<dbReference type="InterPro" id="IPR035472">
    <property type="entry name" value="RpiR-like_SIS"/>
</dbReference>
<comment type="caution">
    <text evidence="6">The sequence shown here is derived from an EMBL/GenBank/DDBJ whole genome shotgun (WGS) entry which is preliminary data.</text>
</comment>
<dbReference type="Gene3D" id="3.40.50.10490">
    <property type="entry name" value="Glucose-6-phosphate isomerase like protein, domain 1"/>
    <property type="match status" value="1"/>
</dbReference>
<protein>
    <submittedName>
        <fullName evidence="6">MurR/RpiR family transcriptional regulator</fullName>
    </submittedName>
</protein>
<accession>A0ABV8LU14</accession>
<keyword evidence="2" id="KW-0238">DNA-binding</keyword>
<gene>
    <name evidence="6" type="ORF">ACFOZ4_24075</name>
</gene>
<evidence type="ECO:0000259" key="4">
    <source>
        <dbReference type="PROSITE" id="PS51071"/>
    </source>
</evidence>
<dbReference type="SUPFAM" id="SSF53697">
    <property type="entry name" value="SIS domain"/>
    <property type="match status" value="1"/>
</dbReference>
<keyword evidence="7" id="KW-1185">Reference proteome</keyword>
<organism evidence="6 7">
    <name type="scientific">Hamadaea flava</name>
    <dbReference type="NCBI Taxonomy" id="1742688"/>
    <lineage>
        <taxon>Bacteria</taxon>
        <taxon>Bacillati</taxon>
        <taxon>Actinomycetota</taxon>
        <taxon>Actinomycetes</taxon>
        <taxon>Micromonosporales</taxon>
        <taxon>Micromonosporaceae</taxon>
        <taxon>Hamadaea</taxon>
    </lineage>
</organism>
<dbReference type="SUPFAM" id="SSF46689">
    <property type="entry name" value="Homeodomain-like"/>
    <property type="match status" value="1"/>
</dbReference>
<dbReference type="InterPro" id="IPR001347">
    <property type="entry name" value="SIS_dom"/>
</dbReference>
<dbReference type="InterPro" id="IPR000281">
    <property type="entry name" value="HTH_RpiR"/>
</dbReference>
<feature type="domain" description="HTH rpiR-type" evidence="4">
    <location>
        <begin position="25"/>
        <end position="101"/>
    </location>
</feature>
<evidence type="ECO:0000256" key="1">
    <source>
        <dbReference type="ARBA" id="ARBA00023015"/>
    </source>
</evidence>
<evidence type="ECO:0000256" key="3">
    <source>
        <dbReference type="ARBA" id="ARBA00023163"/>
    </source>
</evidence>
<dbReference type="PROSITE" id="PS51071">
    <property type="entry name" value="HTH_RPIR"/>
    <property type="match status" value="1"/>
</dbReference>
<reference evidence="7" key="1">
    <citation type="journal article" date="2019" name="Int. J. Syst. Evol. Microbiol.">
        <title>The Global Catalogue of Microorganisms (GCM) 10K type strain sequencing project: providing services to taxonomists for standard genome sequencing and annotation.</title>
        <authorList>
            <consortium name="The Broad Institute Genomics Platform"/>
            <consortium name="The Broad Institute Genome Sequencing Center for Infectious Disease"/>
            <person name="Wu L."/>
            <person name="Ma J."/>
        </authorList>
    </citation>
    <scope>NUCLEOTIDE SEQUENCE [LARGE SCALE GENOMIC DNA]</scope>
    <source>
        <strain evidence="7">CGMCC 4.7289</strain>
    </source>
</reference>
<dbReference type="Pfam" id="PF01418">
    <property type="entry name" value="HTH_6"/>
    <property type="match status" value="1"/>
</dbReference>
<dbReference type="InterPro" id="IPR036388">
    <property type="entry name" value="WH-like_DNA-bd_sf"/>
</dbReference>
<dbReference type="PROSITE" id="PS51464">
    <property type="entry name" value="SIS"/>
    <property type="match status" value="1"/>
</dbReference>
<evidence type="ECO:0000259" key="5">
    <source>
        <dbReference type="PROSITE" id="PS51464"/>
    </source>
</evidence>
<sequence>MTTVSSGAAASGSGALRDTPPIDADSLLARLRGLLPSLPDSEQAVGRLVIEQPSEIARASISELARRAGTSATTVTRFCRDVGLTGYHELRLLLAVAVDRQQSAGRHVPIGAETDIAPEDNFPAITQKMAHAAQRAIQDTVDTFDLEALSAAVDALNRAHRVYLYGVGSSDVVVADLDHKLSHLGLTCLAYSDVHRAVASAAHLSAQDVVIAVSHSGRTVEVLDPVRVAKQRGATTLAITNYPRSPLAEMSDIVLASAGRESIFFRTGATVSRIAQLYVADCLFAALAQRRGDQTWEAFDRAHDAVSSRHSAGRTNNRVRGSRT</sequence>
<dbReference type="Pfam" id="PF01380">
    <property type="entry name" value="SIS"/>
    <property type="match status" value="1"/>
</dbReference>
<dbReference type="CDD" id="cd05013">
    <property type="entry name" value="SIS_RpiR"/>
    <property type="match status" value="1"/>
</dbReference>
<dbReference type="InterPro" id="IPR009057">
    <property type="entry name" value="Homeodomain-like_sf"/>
</dbReference>
<dbReference type="InterPro" id="IPR047640">
    <property type="entry name" value="RpiR-like"/>
</dbReference>
<dbReference type="PANTHER" id="PTHR30514">
    <property type="entry name" value="GLUCOKINASE"/>
    <property type="match status" value="1"/>
</dbReference>
<keyword evidence="3" id="KW-0804">Transcription</keyword>
<evidence type="ECO:0000256" key="2">
    <source>
        <dbReference type="ARBA" id="ARBA00023125"/>
    </source>
</evidence>
<dbReference type="Gene3D" id="1.10.10.10">
    <property type="entry name" value="Winged helix-like DNA-binding domain superfamily/Winged helix DNA-binding domain"/>
    <property type="match status" value="1"/>
</dbReference>
<dbReference type="EMBL" id="JBHSAY010000013">
    <property type="protein sequence ID" value="MFC4133700.1"/>
    <property type="molecule type" value="Genomic_DNA"/>
</dbReference>
<feature type="domain" description="SIS" evidence="5">
    <location>
        <begin position="152"/>
        <end position="293"/>
    </location>
</feature>
<name>A0ABV8LU14_9ACTN</name>
<proteinExistence type="predicted"/>
<dbReference type="RefSeq" id="WP_253750562.1">
    <property type="nucleotide sequence ID" value="NZ_JAMZDZ010000001.1"/>
</dbReference>